<reference evidence="2 3" key="1">
    <citation type="submission" date="2018-07" db="EMBL/GenBank/DDBJ databases">
        <title>Section-level genome sequencing of Aspergillus section Nigri to investigate inter- and intra-species variation.</title>
        <authorList>
            <consortium name="DOE Joint Genome Institute"/>
            <person name="Vesth T.C."/>
            <person name="Nybo J.L."/>
            <person name="Theobald S."/>
            <person name="Frisvad J.C."/>
            <person name="Larsen T.O."/>
            <person name="Nielsen K.F."/>
            <person name="Hoof J.B."/>
            <person name="Brandl J."/>
            <person name="Salamov A."/>
            <person name="Riley R."/>
            <person name="Gladden J.M."/>
            <person name="Phatale P."/>
            <person name="Nielsen M.T."/>
            <person name="Lyhne E.K."/>
            <person name="Kogle M.E."/>
            <person name="Strasser K."/>
            <person name="McDonnell E."/>
            <person name="Barry K."/>
            <person name="Clum A."/>
            <person name="Chen C."/>
            <person name="Nolan M."/>
            <person name="Sandor L."/>
            <person name="Kuo A."/>
            <person name="Lipzen A."/>
            <person name="Hainaut M."/>
            <person name="Drula E."/>
            <person name="Tsang A."/>
            <person name="Magnuson J.K."/>
            <person name="Henrissat B."/>
            <person name="Wiebenga A."/>
            <person name="Simmons B.A."/>
            <person name="Makela M.R."/>
            <person name="De vries R.P."/>
            <person name="Grigoriev I.V."/>
            <person name="Mortensen U.H."/>
            <person name="Baker S.E."/>
            <person name="Andersen M.R."/>
        </authorList>
    </citation>
    <scope>NUCLEOTIDE SEQUENCE [LARGE SCALE GENOMIC DNA]</scope>
    <source>
        <strain evidence="2 3">ATCC 13496</strain>
    </source>
</reference>
<evidence type="ECO:0000313" key="2">
    <source>
        <dbReference type="EMBL" id="RDH16014.1"/>
    </source>
</evidence>
<name>A0A370BK99_ASPNG</name>
<sequence>MFDIIFNQEHTTTLVVLAFILQSVWFILLLRMPRPSIFYTDSLQQALESFTHTHTHTHTHTEITSMLIYKLLR</sequence>
<keyword evidence="1" id="KW-0472">Membrane</keyword>
<gene>
    <name evidence="2" type="ORF">M747DRAFT_125385</name>
</gene>
<proteinExistence type="predicted"/>
<evidence type="ECO:0000313" key="3">
    <source>
        <dbReference type="Proteomes" id="UP000253845"/>
    </source>
</evidence>
<evidence type="ECO:0000256" key="1">
    <source>
        <dbReference type="SAM" id="Phobius"/>
    </source>
</evidence>
<organism evidence="2 3">
    <name type="scientific">Aspergillus niger ATCC 13496</name>
    <dbReference type="NCBI Taxonomy" id="1353008"/>
    <lineage>
        <taxon>Eukaryota</taxon>
        <taxon>Fungi</taxon>
        <taxon>Dikarya</taxon>
        <taxon>Ascomycota</taxon>
        <taxon>Pezizomycotina</taxon>
        <taxon>Eurotiomycetes</taxon>
        <taxon>Eurotiomycetidae</taxon>
        <taxon>Eurotiales</taxon>
        <taxon>Aspergillaceae</taxon>
        <taxon>Aspergillus</taxon>
        <taxon>Aspergillus subgen. Circumdati</taxon>
    </lineage>
</organism>
<keyword evidence="1" id="KW-1133">Transmembrane helix</keyword>
<dbReference type="VEuPathDB" id="FungiDB:M747DRAFT_125385"/>
<feature type="transmembrane region" description="Helical" evidence="1">
    <location>
        <begin position="12"/>
        <end position="30"/>
    </location>
</feature>
<dbReference type="AlphaFoldDB" id="A0A370BK99"/>
<accession>A0A370BK99</accession>
<dbReference type="EMBL" id="KZ851943">
    <property type="protein sequence ID" value="RDH16014.1"/>
    <property type="molecule type" value="Genomic_DNA"/>
</dbReference>
<keyword evidence="1" id="KW-0812">Transmembrane</keyword>
<dbReference type="Proteomes" id="UP000253845">
    <property type="component" value="Unassembled WGS sequence"/>
</dbReference>
<protein>
    <submittedName>
        <fullName evidence="2">Uncharacterized protein</fullName>
    </submittedName>
</protein>